<gene>
    <name evidence="2" type="ORF">Acr_00g0073920</name>
</gene>
<accession>A0A7J0DTK0</accession>
<organism evidence="2 3">
    <name type="scientific">Actinidia rufa</name>
    <dbReference type="NCBI Taxonomy" id="165716"/>
    <lineage>
        <taxon>Eukaryota</taxon>
        <taxon>Viridiplantae</taxon>
        <taxon>Streptophyta</taxon>
        <taxon>Embryophyta</taxon>
        <taxon>Tracheophyta</taxon>
        <taxon>Spermatophyta</taxon>
        <taxon>Magnoliopsida</taxon>
        <taxon>eudicotyledons</taxon>
        <taxon>Gunneridae</taxon>
        <taxon>Pentapetalae</taxon>
        <taxon>asterids</taxon>
        <taxon>Ericales</taxon>
        <taxon>Actinidiaceae</taxon>
        <taxon>Actinidia</taxon>
    </lineage>
</organism>
<feature type="region of interest" description="Disordered" evidence="1">
    <location>
        <begin position="1"/>
        <end position="33"/>
    </location>
</feature>
<dbReference type="Proteomes" id="UP000585474">
    <property type="component" value="Unassembled WGS sequence"/>
</dbReference>
<keyword evidence="3" id="KW-1185">Reference proteome</keyword>
<evidence type="ECO:0000313" key="2">
    <source>
        <dbReference type="EMBL" id="GFS41361.1"/>
    </source>
</evidence>
<proteinExistence type="predicted"/>
<protein>
    <submittedName>
        <fullName evidence="2">Uncharacterized protein</fullName>
    </submittedName>
</protein>
<comment type="caution">
    <text evidence="2">The sequence shown here is derived from an EMBL/GenBank/DDBJ whole genome shotgun (WGS) entry which is preliminary data.</text>
</comment>
<evidence type="ECO:0000256" key="1">
    <source>
        <dbReference type="SAM" id="MobiDB-lite"/>
    </source>
</evidence>
<sequence length="110" mass="11903">MQVGEVKQVSQIANADLRSRLQQPPNLKGGSDIVEKKNAAQSIGRNIIAILAAKSSERSQPPSSSNPTPAKGEKGRKKKDKKVVEKKGKANTFGEFYADMRGDSLIPNNK</sequence>
<feature type="region of interest" description="Disordered" evidence="1">
    <location>
        <begin position="52"/>
        <end position="110"/>
    </location>
</feature>
<reference evidence="3" key="1">
    <citation type="submission" date="2019-07" db="EMBL/GenBank/DDBJ databases">
        <title>De Novo Assembly of kiwifruit Actinidia rufa.</title>
        <authorList>
            <person name="Sugita-Konishi S."/>
            <person name="Sato K."/>
            <person name="Mori E."/>
            <person name="Abe Y."/>
            <person name="Kisaki G."/>
            <person name="Hamano K."/>
            <person name="Suezawa K."/>
            <person name="Otani M."/>
            <person name="Fukuda T."/>
            <person name="Manabe T."/>
            <person name="Gomi K."/>
            <person name="Tabuchi M."/>
            <person name="Akimitsu K."/>
            <person name="Kataoka I."/>
        </authorList>
    </citation>
    <scope>NUCLEOTIDE SEQUENCE [LARGE SCALE GENOMIC DNA]</scope>
    <source>
        <strain evidence="3">cv. Fuchu</strain>
    </source>
</reference>
<feature type="compositionally biased region" description="Low complexity" evidence="1">
    <location>
        <begin position="58"/>
        <end position="67"/>
    </location>
</feature>
<dbReference type="EMBL" id="BJWL01000372">
    <property type="protein sequence ID" value="GFS41361.1"/>
    <property type="molecule type" value="Genomic_DNA"/>
</dbReference>
<name>A0A7J0DTK0_9ERIC</name>
<dbReference type="AlphaFoldDB" id="A0A7J0DTK0"/>
<evidence type="ECO:0000313" key="3">
    <source>
        <dbReference type="Proteomes" id="UP000585474"/>
    </source>
</evidence>